<evidence type="ECO:0000256" key="4">
    <source>
        <dbReference type="ARBA" id="ARBA00022679"/>
    </source>
</evidence>
<gene>
    <name evidence="6 7" type="primary">rsmG</name>
    <name evidence="7" type="ORF">KSF_009170</name>
</gene>
<keyword evidence="1 6" id="KW-0963">Cytoplasm</keyword>
<proteinExistence type="inferred from homology"/>
<dbReference type="RefSeq" id="WP_220201804.1">
    <property type="nucleotide sequence ID" value="NZ_BNJK01000001.1"/>
</dbReference>
<dbReference type="GO" id="GO:0005829">
    <property type="term" value="C:cytosol"/>
    <property type="evidence" value="ECO:0007669"/>
    <property type="project" value="TreeGrafter"/>
</dbReference>
<dbReference type="HAMAP" id="MF_00074">
    <property type="entry name" value="16SrRNA_methyltr_G"/>
    <property type="match status" value="1"/>
</dbReference>
<keyword evidence="3 6" id="KW-0489">Methyltransferase</keyword>
<comment type="caution">
    <text evidence="7">The sequence shown here is derived from an EMBL/GenBank/DDBJ whole genome shotgun (WGS) entry which is preliminary data.</text>
</comment>
<organism evidence="7 8">
    <name type="scientific">Reticulibacter mediterranei</name>
    <dbReference type="NCBI Taxonomy" id="2778369"/>
    <lineage>
        <taxon>Bacteria</taxon>
        <taxon>Bacillati</taxon>
        <taxon>Chloroflexota</taxon>
        <taxon>Ktedonobacteria</taxon>
        <taxon>Ktedonobacterales</taxon>
        <taxon>Reticulibacteraceae</taxon>
        <taxon>Reticulibacter</taxon>
    </lineage>
</organism>
<dbReference type="InterPro" id="IPR003682">
    <property type="entry name" value="rRNA_ssu_MeTfrase_G"/>
</dbReference>
<evidence type="ECO:0000256" key="6">
    <source>
        <dbReference type="HAMAP-Rule" id="MF_00074"/>
    </source>
</evidence>
<dbReference type="CDD" id="cd02440">
    <property type="entry name" value="AdoMet_MTases"/>
    <property type="match status" value="1"/>
</dbReference>
<protein>
    <recommendedName>
        <fullName evidence="6">Ribosomal RNA small subunit methyltransferase G</fullName>
        <ecNumber evidence="6">2.1.1.-</ecNumber>
    </recommendedName>
    <alternativeName>
        <fullName evidence="6">16S rRNA 7-methylguanosine methyltransferase</fullName>
        <shortName evidence="6">16S rRNA m7G methyltransferase</shortName>
    </alternativeName>
</protein>
<dbReference type="AlphaFoldDB" id="A0A8J3I8L5"/>
<keyword evidence="4 6" id="KW-0808">Transferase</keyword>
<dbReference type="EC" id="2.1.1.-" evidence="6"/>
<sequence>MADELTREFIEGLARLGVPDQYAQQFERYREELLDWNTRINLTAITDPEEVLVKHFLDSLSLLLAYDQPRTRLLDIGSGAGFPGLALKIVRPEWQVTLLEATNKKVLFLRHMVEALHLKDIEVMHGRAEELGHTRGYRAAFDMVTARAVAAIPVLLEYCAPYCHVHGRIILPKKGELTTELAQGKRAAAQVRAVFEADIPVELPGLADGRRLLVWKQRDLCPTQFPRSGAAMAKKPLG</sequence>
<evidence type="ECO:0000256" key="1">
    <source>
        <dbReference type="ARBA" id="ARBA00022490"/>
    </source>
</evidence>
<dbReference type="Pfam" id="PF02527">
    <property type="entry name" value="GidB"/>
    <property type="match status" value="1"/>
</dbReference>
<feature type="binding site" evidence="6">
    <location>
        <begin position="128"/>
        <end position="129"/>
    </location>
    <ligand>
        <name>S-adenosyl-L-methionine</name>
        <dbReference type="ChEBI" id="CHEBI:59789"/>
    </ligand>
</feature>
<feature type="binding site" evidence="6">
    <location>
        <position position="77"/>
    </location>
    <ligand>
        <name>S-adenosyl-L-methionine</name>
        <dbReference type="ChEBI" id="CHEBI:59789"/>
    </ligand>
</feature>
<keyword evidence="2 6" id="KW-0698">rRNA processing</keyword>
<dbReference type="PANTHER" id="PTHR31760">
    <property type="entry name" value="S-ADENOSYL-L-METHIONINE-DEPENDENT METHYLTRANSFERASES SUPERFAMILY PROTEIN"/>
    <property type="match status" value="1"/>
</dbReference>
<accession>A0A8J3I8L5</accession>
<feature type="binding site" evidence="6">
    <location>
        <begin position="100"/>
        <end position="102"/>
    </location>
    <ligand>
        <name>S-adenosyl-L-methionine</name>
        <dbReference type="ChEBI" id="CHEBI:59789"/>
    </ligand>
</feature>
<dbReference type="NCBIfam" id="TIGR00138">
    <property type="entry name" value="rsmG_gidB"/>
    <property type="match status" value="1"/>
</dbReference>
<evidence type="ECO:0000256" key="2">
    <source>
        <dbReference type="ARBA" id="ARBA00022552"/>
    </source>
</evidence>
<feature type="binding site" evidence="6">
    <location>
        <position position="147"/>
    </location>
    <ligand>
        <name>S-adenosyl-L-methionine</name>
        <dbReference type="ChEBI" id="CHEBI:59789"/>
    </ligand>
</feature>
<dbReference type="Gene3D" id="3.40.50.150">
    <property type="entry name" value="Vaccinia Virus protein VP39"/>
    <property type="match status" value="1"/>
</dbReference>
<dbReference type="FunFam" id="3.40.50.150:FF:000041">
    <property type="entry name" value="Ribosomal RNA small subunit methyltransferase G"/>
    <property type="match status" value="1"/>
</dbReference>
<comment type="function">
    <text evidence="6">Specifically methylates the N7 position of a guanine in 16S rRNA.</text>
</comment>
<evidence type="ECO:0000313" key="8">
    <source>
        <dbReference type="Proteomes" id="UP000597444"/>
    </source>
</evidence>
<reference evidence="7" key="1">
    <citation type="submission" date="2020-10" db="EMBL/GenBank/DDBJ databases">
        <title>Taxonomic study of unclassified bacteria belonging to the class Ktedonobacteria.</title>
        <authorList>
            <person name="Yabe S."/>
            <person name="Wang C.M."/>
            <person name="Zheng Y."/>
            <person name="Sakai Y."/>
            <person name="Cavaletti L."/>
            <person name="Monciardini P."/>
            <person name="Donadio S."/>
        </authorList>
    </citation>
    <scope>NUCLEOTIDE SEQUENCE</scope>
    <source>
        <strain evidence="7">ID150040</strain>
    </source>
</reference>
<keyword evidence="8" id="KW-1185">Reference proteome</keyword>
<comment type="subcellular location">
    <subcellularLocation>
        <location evidence="6">Cytoplasm</location>
    </subcellularLocation>
</comment>
<feature type="binding site" evidence="6">
    <location>
        <position position="82"/>
    </location>
    <ligand>
        <name>S-adenosyl-L-methionine</name>
        <dbReference type="ChEBI" id="CHEBI:59789"/>
    </ligand>
</feature>
<evidence type="ECO:0000256" key="3">
    <source>
        <dbReference type="ARBA" id="ARBA00022603"/>
    </source>
</evidence>
<dbReference type="InterPro" id="IPR029063">
    <property type="entry name" value="SAM-dependent_MTases_sf"/>
</dbReference>
<dbReference type="Proteomes" id="UP000597444">
    <property type="component" value="Unassembled WGS sequence"/>
</dbReference>
<dbReference type="GO" id="GO:0070043">
    <property type="term" value="F:rRNA (guanine-N7-)-methyltransferase activity"/>
    <property type="evidence" value="ECO:0007669"/>
    <property type="project" value="UniProtKB-UniRule"/>
</dbReference>
<dbReference type="PANTHER" id="PTHR31760:SF0">
    <property type="entry name" value="S-ADENOSYL-L-METHIONINE-DEPENDENT METHYLTRANSFERASES SUPERFAMILY PROTEIN"/>
    <property type="match status" value="1"/>
</dbReference>
<comment type="similarity">
    <text evidence="6">Belongs to the methyltransferase superfamily. RNA methyltransferase RsmG family.</text>
</comment>
<dbReference type="EMBL" id="BNJK01000001">
    <property type="protein sequence ID" value="GHO90869.1"/>
    <property type="molecule type" value="Genomic_DNA"/>
</dbReference>
<dbReference type="SUPFAM" id="SSF53335">
    <property type="entry name" value="S-adenosyl-L-methionine-dependent methyltransferases"/>
    <property type="match status" value="1"/>
</dbReference>
<name>A0A8J3I8L5_9CHLR</name>
<evidence type="ECO:0000256" key="5">
    <source>
        <dbReference type="ARBA" id="ARBA00022691"/>
    </source>
</evidence>
<keyword evidence="5 6" id="KW-0949">S-adenosyl-L-methionine</keyword>
<evidence type="ECO:0000313" key="7">
    <source>
        <dbReference type="EMBL" id="GHO90869.1"/>
    </source>
</evidence>